<dbReference type="GO" id="GO:0015990">
    <property type="term" value="P:electron transport coupled proton transport"/>
    <property type="evidence" value="ECO:0007669"/>
    <property type="project" value="TreeGrafter"/>
</dbReference>
<evidence type="ECO:0000313" key="1">
    <source>
        <dbReference type="EMBL" id="EQD67479.1"/>
    </source>
</evidence>
<dbReference type="Gene3D" id="3.40.50.12280">
    <property type="match status" value="1"/>
</dbReference>
<protein>
    <submittedName>
        <fullName evidence="1">NADH dehydrogenase subunit B</fullName>
    </submittedName>
</protein>
<organism evidence="1">
    <name type="scientific">mine drainage metagenome</name>
    <dbReference type="NCBI Taxonomy" id="410659"/>
    <lineage>
        <taxon>unclassified sequences</taxon>
        <taxon>metagenomes</taxon>
        <taxon>ecological metagenomes</taxon>
    </lineage>
</organism>
<accession>T1CJV0</accession>
<dbReference type="GO" id="GO:0009060">
    <property type="term" value="P:aerobic respiration"/>
    <property type="evidence" value="ECO:0007669"/>
    <property type="project" value="TreeGrafter"/>
</dbReference>
<dbReference type="AlphaFoldDB" id="T1CJV0"/>
<reference evidence="1" key="2">
    <citation type="journal article" date="2014" name="ISME J.">
        <title>Microbial stratification in low pH oxic and suboxic macroscopic growths along an acid mine drainage.</title>
        <authorList>
            <person name="Mendez-Garcia C."/>
            <person name="Mesa V."/>
            <person name="Sprenger R.R."/>
            <person name="Richter M."/>
            <person name="Diez M.S."/>
            <person name="Solano J."/>
            <person name="Bargiela R."/>
            <person name="Golyshina O.V."/>
            <person name="Manteca A."/>
            <person name="Ramos J.L."/>
            <person name="Gallego J.R."/>
            <person name="Llorente I."/>
            <person name="Martins Dos Santos V.A."/>
            <person name="Jensen O.N."/>
            <person name="Pelaez A.I."/>
            <person name="Sanchez J."/>
            <person name="Ferrer M."/>
        </authorList>
    </citation>
    <scope>NUCLEOTIDE SEQUENCE</scope>
</reference>
<dbReference type="EMBL" id="AUZZ01000578">
    <property type="protein sequence ID" value="EQD67479.1"/>
    <property type="molecule type" value="Genomic_DNA"/>
</dbReference>
<dbReference type="SUPFAM" id="SSF56770">
    <property type="entry name" value="HydA/Nqo6-like"/>
    <property type="match status" value="1"/>
</dbReference>
<dbReference type="GO" id="GO:0008137">
    <property type="term" value="F:NADH dehydrogenase (ubiquinone) activity"/>
    <property type="evidence" value="ECO:0007669"/>
    <property type="project" value="TreeGrafter"/>
</dbReference>
<gene>
    <name evidence="1" type="ORF">B2A_00741</name>
</gene>
<reference evidence="1" key="1">
    <citation type="submission" date="2013-08" db="EMBL/GenBank/DDBJ databases">
        <authorList>
            <person name="Mendez C."/>
            <person name="Richter M."/>
            <person name="Ferrer M."/>
            <person name="Sanchez J."/>
        </authorList>
    </citation>
    <scope>NUCLEOTIDE SEQUENCE</scope>
</reference>
<dbReference type="PANTHER" id="PTHR11995:SF14">
    <property type="entry name" value="NADH DEHYDROGENASE [UBIQUINONE] IRON-SULFUR PROTEIN 7, MITOCHONDRIAL"/>
    <property type="match status" value="1"/>
</dbReference>
<dbReference type="PANTHER" id="PTHR11995">
    <property type="entry name" value="NADH DEHYDROGENASE"/>
    <property type="match status" value="1"/>
</dbReference>
<sequence>MIQSFDRVMHNPEPLNLVDDILRPTPDNPVMQRGFATTSIDALMNWARTGSMWPMTFGLACCAVEMMHAGAARLDWIATAWCSAPARASPM</sequence>
<comment type="caution">
    <text evidence="1">The sequence shown here is derived from an EMBL/GenBank/DDBJ whole genome shotgun (WGS) entry which is preliminary data.</text>
</comment>
<name>T1CJV0_9ZZZZ</name>
<proteinExistence type="predicted"/>
<dbReference type="GO" id="GO:0045271">
    <property type="term" value="C:respiratory chain complex I"/>
    <property type="evidence" value="ECO:0007669"/>
    <property type="project" value="TreeGrafter"/>
</dbReference>